<name>A0AA36FV71_9BILA</name>
<proteinExistence type="predicted"/>
<dbReference type="AlphaFoldDB" id="A0AA36FV71"/>
<feature type="compositionally biased region" description="Polar residues" evidence="1">
    <location>
        <begin position="172"/>
        <end position="182"/>
    </location>
</feature>
<dbReference type="Proteomes" id="UP001177023">
    <property type="component" value="Unassembled WGS sequence"/>
</dbReference>
<reference evidence="2" key="1">
    <citation type="submission" date="2023-06" db="EMBL/GenBank/DDBJ databases">
        <authorList>
            <person name="Delattre M."/>
        </authorList>
    </citation>
    <scope>NUCLEOTIDE SEQUENCE</scope>
    <source>
        <strain evidence="2">AF72</strain>
    </source>
</reference>
<comment type="caution">
    <text evidence="2">The sequence shown here is derived from an EMBL/GenBank/DDBJ whole genome shotgun (WGS) entry which is preliminary data.</text>
</comment>
<feature type="region of interest" description="Disordered" evidence="1">
    <location>
        <begin position="98"/>
        <end position="122"/>
    </location>
</feature>
<evidence type="ECO:0000313" key="2">
    <source>
        <dbReference type="EMBL" id="CAJ0563046.1"/>
    </source>
</evidence>
<feature type="non-terminal residue" evidence="2">
    <location>
        <position position="1"/>
    </location>
</feature>
<gene>
    <name evidence="2" type="ORF">MSPICULIGERA_LOCUS2314</name>
</gene>
<dbReference type="EMBL" id="CATQJA010000679">
    <property type="protein sequence ID" value="CAJ0563046.1"/>
    <property type="molecule type" value="Genomic_DNA"/>
</dbReference>
<accession>A0AA36FV71</accession>
<evidence type="ECO:0000256" key="1">
    <source>
        <dbReference type="SAM" id="MobiDB-lite"/>
    </source>
</evidence>
<feature type="region of interest" description="Disordered" evidence="1">
    <location>
        <begin position="143"/>
        <end position="182"/>
    </location>
</feature>
<evidence type="ECO:0000313" key="3">
    <source>
        <dbReference type="Proteomes" id="UP001177023"/>
    </source>
</evidence>
<organism evidence="2 3">
    <name type="scientific">Mesorhabditis spiculigera</name>
    <dbReference type="NCBI Taxonomy" id="96644"/>
    <lineage>
        <taxon>Eukaryota</taxon>
        <taxon>Metazoa</taxon>
        <taxon>Ecdysozoa</taxon>
        <taxon>Nematoda</taxon>
        <taxon>Chromadorea</taxon>
        <taxon>Rhabditida</taxon>
        <taxon>Rhabditina</taxon>
        <taxon>Rhabditomorpha</taxon>
        <taxon>Rhabditoidea</taxon>
        <taxon>Rhabditidae</taxon>
        <taxon>Mesorhabditinae</taxon>
        <taxon>Mesorhabditis</taxon>
    </lineage>
</organism>
<protein>
    <submittedName>
        <fullName evidence="2">Uncharacterized protein</fullName>
    </submittedName>
</protein>
<keyword evidence="3" id="KW-1185">Reference proteome</keyword>
<sequence>MTLSVDSDLNMQNTNLRAFSRPLQLSRCVKDVYKEPAVSLSMAILPKNGNTSFRMFSTFTTSWIVGPRYQTRPLVYLKPAKLQSAGCQPAVEKMYPGVRPHYHSPGADTDSGRRNRQVASEDVVLEMDRKARALHDLKGDRSLKPARYYNRPGASRLSSKMFPGVRPDYDSTKANTDSGRRN</sequence>